<organism evidence="1 2">
    <name type="scientific">Hwanghaeella grinnelliae</name>
    <dbReference type="NCBI Taxonomy" id="2500179"/>
    <lineage>
        <taxon>Bacteria</taxon>
        <taxon>Pseudomonadati</taxon>
        <taxon>Pseudomonadota</taxon>
        <taxon>Alphaproteobacteria</taxon>
        <taxon>Rhodospirillales</taxon>
        <taxon>Rhodospirillaceae</taxon>
        <taxon>Hwanghaeella</taxon>
    </lineage>
</organism>
<evidence type="ECO:0000313" key="2">
    <source>
        <dbReference type="Proteomes" id="UP000287447"/>
    </source>
</evidence>
<gene>
    <name evidence="1" type="ORF">EOI86_06235</name>
</gene>
<name>A0A437QWF3_9PROT</name>
<dbReference type="EMBL" id="SADE01000001">
    <property type="protein sequence ID" value="RVU38860.1"/>
    <property type="molecule type" value="Genomic_DNA"/>
</dbReference>
<comment type="caution">
    <text evidence="1">The sequence shown here is derived from an EMBL/GenBank/DDBJ whole genome shotgun (WGS) entry which is preliminary data.</text>
</comment>
<reference evidence="2" key="1">
    <citation type="submission" date="2019-01" db="EMBL/GenBank/DDBJ databases">
        <title>Gri0909 isolated from a small marine red alga.</title>
        <authorList>
            <person name="Kim J."/>
            <person name="Jeong S.E."/>
            <person name="Jeon C.O."/>
        </authorList>
    </citation>
    <scope>NUCLEOTIDE SEQUENCE [LARGE SCALE GENOMIC DNA]</scope>
    <source>
        <strain evidence="2">Gri0909</strain>
    </source>
</reference>
<protein>
    <submittedName>
        <fullName evidence="1">Uncharacterized protein</fullName>
    </submittedName>
</protein>
<keyword evidence="2" id="KW-1185">Reference proteome</keyword>
<evidence type="ECO:0000313" key="1">
    <source>
        <dbReference type="EMBL" id="RVU38860.1"/>
    </source>
</evidence>
<dbReference type="Proteomes" id="UP000287447">
    <property type="component" value="Unassembled WGS sequence"/>
</dbReference>
<accession>A0A437QWF3</accession>
<dbReference type="AlphaFoldDB" id="A0A437QWF3"/>
<proteinExistence type="predicted"/>
<sequence length="77" mass="8478">MSLRSETVDTQIASILLDCNSEKLQSLIDEAGLDPLVRAYIDEHFGARHIEDLNNRQIRDVLNLIAAFRALAKGAAG</sequence>
<dbReference type="RefSeq" id="WP_127764231.1">
    <property type="nucleotide sequence ID" value="NZ_SADE01000001.1"/>
</dbReference>